<keyword evidence="2" id="KW-0645">Protease</keyword>
<dbReference type="GO" id="GO:0008234">
    <property type="term" value="F:cysteine-type peptidase activity"/>
    <property type="evidence" value="ECO:0007669"/>
    <property type="project" value="InterPro"/>
</dbReference>
<comment type="caution">
    <text evidence="6">The sequence shown here is derived from an EMBL/GenBank/DDBJ whole genome shotgun (WGS) entry which is preliminary data.</text>
</comment>
<dbReference type="PANTHER" id="PTHR48449:SF1">
    <property type="entry name" value="DUF1985 DOMAIN-CONTAINING PROTEIN"/>
    <property type="match status" value="1"/>
</dbReference>
<evidence type="ECO:0000313" key="6">
    <source>
        <dbReference type="EMBL" id="KAG2329845.1"/>
    </source>
</evidence>
<feature type="region of interest" description="Disordered" evidence="4">
    <location>
        <begin position="398"/>
        <end position="421"/>
    </location>
</feature>
<dbReference type="InterPro" id="IPR003653">
    <property type="entry name" value="Peptidase_C48_C"/>
</dbReference>
<keyword evidence="3" id="KW-0378">Hydrolase</keyword>
<comment type="similarity">
    <text evidence="1">Belongs to the peptidase C48 family.</text>
</comment>
<dbReference type="OrthoDB" id="1114153at2759"/>
<protein>
    <recommendedName>
        <fullName evidence="5">Ubiquitin-like protease family profile domain-containing protein</fullName>
    </recommendedName>
</protein>
<evidence type="ECO:0000256" key="3">
    <source>
        <dbReference type="ARBA" id="ARBA00022801"/>
    </source>
</evidence>
<accession>A0A8X8BCA4</accession>
<proteinExistence type="inferred from homology"/>
<evidence type="ECO:0000313" key="7">
    <source>
        <dbReference type="Proteomes" id="UP000886595"/>
    </source>
</evidence>
<gene>
    <name evidence="6" type="ORF">Bca52824_001025</name>
</gene>
<feature type="region of interest" description="Disordered" evidence="4">
    <location>
        <begin position="621"/>
        <end position="672"/>
    </location>
</feature>
<dbReference type="GO" id="GO:0006508">
    <property type="term" value="P:proteolysis"/>
    <property type="evidence" value="ECO:0007669"/>
    <property type="project" value="UniProtKB-KW"/>
</dbReference>
<feature type="region of interest" description="Disordered" evidence="4">
    <location>
        <begin position="693"/>
        <end position="725"/>
    </location>
</feature>
<dbReference type="Pfam" id="PF09331">
    <property type="entry name" value="DUF1985"/>
    <property type="match status" value="1"/>
</dbReference>
<feature type="domain" description="Ubiquitin-like protease family profile" evidence="5">
    <location>
        <begin position="781"/>
        <end position="972"/>
    </location>
</feature>
<dbReference type="PROSITE" id="PS50600">
    <property type="entry name" value="ULP_PROTEASE"/>
    <property type="match status" value="1"/>
</dbReference>
<feature type="region of interest" description="Disordered" evidence="4">
    <location>
        <begin position="349"/>
        <end position="384"/>
    </location>
</feature>
<dbReference type="PANTHER" id="PTHR48449">
    <property type="entry name" value="DUF1985 DOMAIN-CONTAINING PROTEIN"/>
    <property type="match status" value="1"/>
</dbReference>
<dbReference type="InterPro" id="IPR038765">
    <property type="entry name" value="Papain-like_cys_pep_sf"/>
</dbReference>
<dbReference type="InterPro" id="IPR015410">
    <property type="entry name" value="DUF1985"/>
</dbReference>
<feature type="compositionally biased region" description="Acidic residues" evidence="4">
    <location>
        <begin position="354"/>
        <end position="369"/>
    </location>
</feature>
<dbReference type="EMBL" id="JAAMPC010000001">
    <property type="protein sequence ID" value="KAG2329845.1"/>
    <property type="molecule type" value="Genomic_DNA"/>
</dbReference>
<feature type="region of interest" description="Disordered" evidence="4">
    <location>
        <begin position="520"/>
        <end position="593"/>
    </location>
</feature>
<sequence>MEGNNQEDHRLPPRLFATNRFPNGRLNIYSKPELLAFIRHVLRDTPELEYLRRSCFGKLFDLPSRQCPVSCKLIHKYTLWTVFGSDPIKFGLEEFGTITGLPCGPFPVGYTTDREDQSQARKDPFWIKLIGKKRFPTIGDLRKKLETDKDLSGQQKLQLALIIIVDGVLIAHSQKTHPTLEYVRMVEDVDAFCRHPWGRESFLKTITCMKPPSFAHVKCEDPISTLVQLLKQETFRLQGFPLALQLLAYRAVPRLQSTIPIPDNPETIMHLQEPLFPKYTPPSYTDILSVEAEPDLEVTSSIPILSQPVPGWGVWPDASNDERVSYMEQLIADHRPFKKEFWHGGDTSVTIIDESSDDDEPPTSDDDEVVPLSTTRKSKPLCGNSLKSRPALTKVLKPRKTSKQRETVLKPRKTARKTDTVRKQRRISNYFHVASSSRTSDDKILELLSGISEQLSNIQKEQKLFRILLKRQSTPSRLKRSAFRNRSNIFTAKKTLMEEDHTFSHSPVVSQYAAQKYGSTALNKEPSSETAVRETGGTTPVHTSPIHASPNHKPSIQHHPDHEVSDHNIPTPKSPFTPKDTPIHPPKTIKTRRSVIYDAKDHPDSPEIHHIIYQGKEIFERISPDPSPPSLPPPKYDSSVNPSTQRRIFPLSPLPSTPQPSPNKSSDGLPGFIGHASAVNAFSETATSSPFSVANSSLPNLKDQPAEENEVCELSDSSPARERPKHIPSVEENILAKELYRSESVPALDLICPLNQSLWDRFETCFECQLSPQVPYYSSKFDFSNNFLLQLAKPSQWTTTYHMEILMYMLAARHSRLLEEQKLAFITPHLTSGIQAISKNFMKSRKRETFQWDEKVTEIVLQPGKKWMEDVITVYTPMIWADKHWVGLAINLDLGLFEILDPIPNLYSEKAVAKFMAPVLKSLPYLVKKVANYELTQFRGLEAFHMHRIPDLYINERTGDCGPVSVKFLEMHAHGDPEPNMANITDTQVDDFRKQFVLDIYKTIVLPAYYGR</sequence>
<organism evidence="6 7">
    <name type="scientific">Brassica carinata</name>
    <name type="common">Ethiopian mustard</name>
    <name type="synonym">Abyssinian cabbage</name>
    <dbReference type="NCBI Taxonomy" id="52824"/>
    <lineage>
        <taxon>Eukaryota</taxon>
        <taxon>Viridiplantae</taxon>
        <taxon>Streptophyta</taxon>
        <taxon>Embryophyta</taxon>
        <taxon>Tracheophyta</taxon>
        <taxon>Spermatophyta</taxon>
        <taxon>Magnoliopsida</taxon>
        <taxon>eudicotyledons</taxon>
        <taxon>Gunneridae</taxon>
        <taxon>Pentapetalae</taxon>
        <taxon>rosids</taxon>
        <taxon>malvids</taxon>
        <taxon>Brassicales</taxon>
        <taxon>Brassicaceae</taxon>
        <taxon>Brassiceae</taxon>
        <taxon>Brassica</taxon>
    </lineage>
</organism>
<dbReference type="Proteomes" id="UP000886595">
    <property type="component" value="Unassembled WGS sequence"/>
</dbReference>
<dbReference type="AlphaFoldDB" id="A0A8X8BCA4"/>
<dbReference type="Pfam" id="PF02902">
    <property type="entry name" value="Peptidase_C48"/>
    <property type="match status" value="1"/>
</dbReference>
<evidence type="ECO:0000256" key="1">
    <source>
        <dbReference type="ARBA" id="ARBA00005234"/>
    </source>
</evidence>
<feature type="compositionally biased region" description="Pro residues" evidence="4">
    <location>
        <begin position="625"/>
        <end position="635"/>
    </location>
</feature>
<dbReference type="Gene3D" id="3.40.395.10">
    <property type="entry name" value="Adenoviral Proteinase, Chain A"/>
    <property type="match status" value="1"/>
</dbReference>
<dbReference type="SUPFAM" id="SSF54001">
    <property type="entry name" value="Cysteine proteinases"/>
    <property type="match status" value="1"/>
</dbReference>
<evidence type="ECO:0000256" key="2">
    <source>
        <dbReference type="ARBA" id="ARBA00022670"/>
    </source>
</evidence>
<evidence type="ECO:0000256" key="4">
    <source>
        <dbReference type="SAM" id="MobiDB-lite"/>
    </source>
</evidence>
<reference evidence="6 7" key="1">
    <citation type="submission" date="2020-02" db="EMBL/GenBank/DDBJ databases">
        <authorList>
            <person name="Ma Q."/>
            <person name="Huang Y."/>
            <person name="Song X."/>
            <person name="Pei D."/>
        </authorList>
    </citation>
    <scope>NUCLEOTIDE SEQUENCE [LARGE SCALE GENOMIC DNA]</scope>
    <source>
        <strain evidence="6">Sxm20200214</strain>
        <tissue evidence="6">Leaf</tissue>
    </source>
</reference>
<keyword evidence="7" id="KW-1185">Reference proteome</keyword>
<name>A0A8X8BCA4_BRACI</name>
<feature type="compositionally biased region" description="Pro residues" evidence="4">
    <location>
        <begin position="652"/>
        <end position="661"/>
    </location>
</feature>
<evidence type="ECO:0000259" key="5">
    <source>
        <dbReference type="PROSITE" id="PS50600"/>
    </source>
</evidence>